<dbReference type="EMBL" id="FMYH01000002">
    <property type="protein sequence ID" value="SDC33919.1"/>
    <property type="molecule type" value="Genomic_DNA"/>
</dbReference>
<evidence type="ECO:0000256" key="5">
    <source>
        <dbReference type="ARBA" id="ARBA00022741"/>
    </source>
</evidence>
<evidence type="ECO:0000313" key="11">
    <source>
        <dbReference type="Proteomes" id="UP000199039"/>
    </source>
</evidence>
<evidence type="ECO:0000259" key="9">
    <source>
        <dbReference type="PROSITE" id="PS50975"/>
    </source>
</evidence>
<dbReference type="Gene3D" id="3.30.470.20">
    <property type="entry name" value="ATP-grasp fold, B domain"/>
    <property type="match status" value="1"/>
</dbReference>
<evidence type="ECO:0000313" key="10">
    <source>
        <dbReference type="EMBL" id="SDC33919.1"/>
    </source>
</evidence>
<keyword evidence="4 8" id="KW-0479">Metal-binding</keyword>
<keyword evidence="5 8" id="KW-0547">Nucleotide-binding</keyword>
<dbReference type="GO" id="GO:0005829">
    <property type="term" value="C:cytosol"/>
    <property type="evidence" value="ECO:0007669"/>
    <property type="project" value="TreeGrafter"/>
</dbReference>
<keyword evidence="6 8" id="KW-0067">ATP-binding</keyword>
<dbReference type="InterPro" id="IPR029068">
    <property type="entry name" value="Glyas_Bleomycin-R_OHBP_Dase"/>
</dbReference>
<comment type="similarity">
    <text evidence="1 8">Belongs to the succinate/malate CoA ligase beta subunit family.</text>
</comment>
<dbReference type="PROSITE" id="PS01217">
    <property type="entry name" value="SUCCINYL_COA_LIG_3"/>
    <property type="match status" value="1"/>
</dbReference>
<organism evidence="10 11">
    <name type="scientific">Sanguibacter gelidistatuariae</name>
    <dbReference type="NCBI Taxonomy" id="1814289"/>
    <lineage>
        <taxon>Bacteria</taxon>
        <taxon>Bacillati</taxon>
        <taxon>Actinomycetota</taxon>
        <taxon>Actinomycetes</taxon>
        <taxon>Micrococcales</taxon>
        <taxon>Sanguibacteraceae</taxon>
        <taxon>Sanguibacter</taxon>
    </lineage>
</organism>
<dbReference type="GO" id="GO:0006099">
    <property type="term" value="P:tricarboxylic acid cycle"/>
    <property type="evidence" value="ECO:0007669"/>
    <property type="project" value="UniProtKB-UniRule"/>
</dbReference>
<dbReference type="GO" id="GO:0004775">
    <property type="term" value="F:succinate-CoA ligase (ADP-forming) activity"/>
    <property type="evidence" value="ECO:0007669"/>
    <property type="project" value="UniProtKB-UniRule"/>
</dbReference>
<dbReference type="Gene3D" id="3.30.1490.20">
    <property type="entry name" value="ATP-grasp fold, A domain"/>
    <property type="match status" value="1"/>
</dbReference>
<dbReference type="FunFam" id="3.40.50.261:FF:000007">
    <property type="entry name" value="Succinate--CoA ligase [ADP-forming] subunit beta"/>
    <property type="match status" value="1"/>
</dbReference>
<evidence type="ECO:0000256" key="7">
    <source>
        <dbReference type="ARBA" id="ARBA00022842"/>
    </source>
</evidence>
<dbReference type="InterPro" id="IPR005809">
    <property type="entry name" value="Succ_CoA_ligase-like_bsu"/>
</dbReference>
<accession>A0A1G6KS60</accession>
<dbReference type="SUPFAM" id="SSF54593">
    <property type="entry name" value="Glyoxalase/Bleomycin resistance protein/Dihydroxybiphenyl dioxygenase"/>
    <property type="match status" value="1"/>
</dbReference>
<comment type="catalytic activity">
    <reaction evidence="8">
        <text>GTP + succinate + CoA = succinyl-CoA + GDP + phosphate</text>
        <dbReference type="Rhea" id="RHEA:22120"/>
        <dbReference type="ChEBI" id="CHEBI:30031"/>
        <dbReference type="ChEBI" id="CHEBI:37565"/>
        <dbReference type="ChEBI" id="CHEBI:43474"/>
        <dbReference type="ChEBI" id="CHEBI:57287"/>
        <dbReference type="ChEBI" id="CHEBI:57292"/>
        <dbReference type="ChEBI" id="CHEBI:58189"/>
    </reaction>
</comment>
<evidence type="ECO:0000256" key="1">
    <source>
        <dbReference type="ARBA" id="ARBA00009182"/>
    </source>
</evidence>
<feature type="binding site" evidence="8">
    <location>
        <position position="236"/>
    </location>
    <ligand>
        <name>ATP</name>
        <dbReference type="ChEBI" id="CHEBI:30616"/>
    </ligand>
</feature>
<proteinExistence type="inferred from homology"/>
<dbReference type="InterPro" id="IPR011761">
    <property type="entry name" value="ATP-grasp"/>
</dbReference>
<reference evidence="10 11" key="1">
    <citation type="submission" date="2016-09" db="EMBL/GenBank/DDBJ databases">
        <authorList>
            <person name="Capua I."/>
            <person name="De Benedictis P."/>
            <person name="Joannis T."/>
            <person name="Lombin L.H."/>
            <person name="Cattoli G."/>
        </authorList>
    </citation>
    <scope>NUCLEOTIDE SEQUENCE [LARGE SCALE GENOMIC DNA]</scope>
    <source>
        <strain evidence="10 11">ISLP-3</strain>
    </source>
</reference>
<feature type="binding site" evidence="8">
    <location>
        <position position="333"/>
    </location>
    <ligand>
        <name>Mg(2+)</name>
        <dbReference type="ChEBI" id="CHEBI:18420"/>
    </ligand>
</feature>
<dbReference type="GO" id="GO:0006104">
    <property type="term" value="P:succinyl-CoA metabolic process"/>
    <property type="evidence" value="ECO:0007669"/>
    <property type="project" value="TreeGrafter"/>
</dbReference>
<keyword evidence="11" id="KW-1185">Reference proteome</keyword>
<feature type="binding site" evidence="8">
    <location>
        <position position="241"/>
    </location>
    <ligand>
        <name>ATP</name>
        <dbReference type="ChEBI" id="CHEBI:30616"/>
    </ligand>
</feature>
<dbReference type="InterPro" id="IPR013815">
    <property type="entry name" value="ATP_grasp_subdomain_1"/>
</dbReference>
<dbReference type="Pfam" id="PF08442">
    <property type="entry name" value="ATP-grasp_2"/>
    <property type="match status" value="1"/>
</dbReference>
<dbReference type="Proteomes" id="UP000199039">
    <property type="component" value="Unassembled WGS sequence"/>
</dbReference>
<dbReference type="PANTHER" id="PTHR11815:SF10">
    <property type="entry name" value="SUCCINATE--COA LIGASE [GDP-FORMING] SUBUNIT BETA, MITOCHONDRIAL"/>
    <property type="match status" value="1"/>
</dbReference>
<keyword evidence="7 8" id="KW-0460">Magnesium</keyword>
<evidence type="ECO:0000256" key="8">
    <source>
        <dbReference type="HAMAP-Rule" id="MF_00558"/>
    </source>
</evidence>
<dbReference type="InterPro" id="IPR017866">
    <property type="entry name" value="Succ-CoA_synthase_bsu_CS"/>
</dbReference>
<dbReference type="NCBIfam" id="TIGR01016">
    <property type="entry name" value="sucCoAbeta"/>
    <property type="match status" value="1"/>
</dbReference>
<feature type="binding site" evidence="8">
    <location>
        <begin position="460"/>
        <end position="462"/>
    </location>
    <ligand>
        <name>substrate</name>
        <note>ligand shared with subunit alpha</note>
    </ligand>
</feature>
<dbReference type="AlphaFoldDB" id="A0A1G6KS60"/>
<name>A0A1G6KS60_9MICO</name>
<comment type="function">
    <text evidence="8">Succinyl-CoA synthetase functions in the citric acid cycle (TCA), coupling the hydrolysis of succinyl-CoA to the synthesis of either ATP or GTP and thus represents the only step of substrate-level phosphorylation in the TCA. The beta subunit provides nucleotide specificity of the enzyme and binds the substrate succinate, while the binding sites for coenzyme A and phosphate are found in the alpha subunit.</text>
</comment>
<dbReference type="InterPro" id="IPR013650">
    <property type="entry name" value="ATP-grasp_succ-CoA_synth-type"/>
</dbReference>
<feature type="binding site" evidence="8">
    <location>
        <begin position="194"/>
        <end position="196"/>
    </location>
    <ligand>
        <name>ATP</name>
        <dbReference type="ChEBI" id="CHEBI:30616"/>
    </ligand>
</feature>
<dbReference type="PANTHER" id="PTHR11815">
    <property type="entry name" value="SUCCINYL-COA SYNTHETASE BETA CHAIN"/>
    <property type="match status" value="1"/>
</dbReference>
<dbReference type="UniPathway" id="UPA00223">
    <property type="reaction ID" value="UER00999"/>
</dbReference>
<feature type="binding site" evidence="8">
    <location>
        <position position="187"/>
    </location>
    <ligand>
        <name>ATP</name>
        <dbReference type="ChEBI" id="CHEBI:30616"/>
    </ligand>
</feature>
<comment type="pathway">
    <text evidence="8">Carbohydrate metabolism; tricarboxylic acid cycle; succinate from succinyl-CoA (ligase route): step 1/1.</text>
</comment>
<gene>
    <name evidence="8" type="primary">sucC</name>
    <name evidence="10" type="ORF">SAMN05216410_1673</name>
</gene>
<evidence type="ECO:0000256" key="4">
    <source>
        <dbReference type="ARBA" id="ARBA00022723"/>
    </source>
</evidence>
<dbReference type="GO" id="GO:0000287">
    <property type="term" value="F:magnesium ion binding"/>
    <property type="evidence" value="ECO:0007669"/>
    <property type="project" value="UniProtKB-UniRule"/>
</dbReference>
<dbReference type="GO" id="GO:0042709">
    <property type="term" value="C:succinate-CoA ligase complex"/>
    <property type="evidence" value="ECO:0007669"/>
    <property type="project" value="TreeGrafter"/>
</dbReference>
<evidence type="ECO:0000256" key="2">
    <source>
        <dbReference type="ARBA" id="ARBA00022532"/>
    </source>
</evidence>
<comment type="subunit">
    <text evidence="8">Heterotetramer of two alpha and two beta subunits.</text>
</comment>
<keyword evidence="2 8" id="KW-0816">Tricarboxylic acid cycle</keyword>
<comment type="cofactor">
    <cofactor evidence="8">
        <name>Mg(2+)</name>
        <dbReference type="ChEBI" id="CHEBI:18420"/>
    </cofactor>
    <text evidence="8">Binds 1 Mg(2+) ion per subunit.</text>
</comment>
<comment type="caution">
    <text evidence="8">Lacks conserved residue(s) required for the propagation of feature annotation.</text>
</comment>
<dbReference type="HAMAP" id="MF_00558">
    <property type="entry name" value="Succ_CoA_beta"/>
    <property type="match status" value="1"/>
</dbReference>
<feature type="binding site" evidence="8">
    <location>
        <position position="398"/>
    </location>
    <ligand>
        <name>substrate</name>
        <note>ligand shared with subunit alpha</note>
    </ligand>
</feature>
<dbReference type="SUPFAM" id="SSF52210">
    <property type="entry name" value="Succinyl-CoA synthetase domains"/>
    <property type="match status" value="1"/>
</dbReference>
<evidence type="ECO:0000256" key="6">
    <source>
        <dbReference type="ARBA" id="ARBA00022840"/>
    </source>
</evidence>
<dbReference type="GO" id="GO:0004776">
    <property type="term" value="F:succinate-CoA ligase (GDP-forming) activity"/>
    <property type="evidence" value="ECO:0007669"/>
    <property type="project" value="RHEA"/>
</dbReference>
<dbReference type="Gene3D" id="3.10.180.10">
    <property type="entry name" value="2,3-Dihydroxybiphenyl 1,2-Dioxygenase, domain 1"/>
    <property type="match status" value="1"/>
</dbReference>
<dbReference type="PROSITE" id="PS50975">
    <property type="entry name" value="ATP_GRASP"/>
    <property type="match status" value="1"/>
</dbReference>
<dbReference type="Pfam" id="PF00549">
    <property type="entry name" value="Ligase_CoA"/>
    <property type="match status" value="1"/>
</dbReference>
<dbReference type="Gene3D" id="3.40.50.261">
    <property type="entry name" value="Succinyl-CoA synthetase domains"/>
    <property type="match status" value="1"/>
</dbReference>
<protein>
    <recommendedName>
        <fullName evidence="8">Succinate--CoA ligase [ADP-forming] subunit beta</fullName>
        <ecNumber evidence="8">6.2.1.5</ecNumber>
    </recommendedName>
    <alternativeName>
        <fullName evidence="8">Succinyl-CoA synthetase subunit beta</fullName>
        <shortName evidence="8">SCS-beta</shortName>
    </alternativeName>
</protein>
<evidence type="ECO:0000256" key="3">
    <source>
        <dbReference type="ARBA" id="ARBA00022598"/>
    </source>
</evidence>
<dbReference type="GO" id="GO:0005524">
    <property type="term" value="F:ATP binding"/>
    <property type="evidence" value="ECO:0007669"/>
    <property type="project" value="UniProtKB-UniRule"/>
</dbReference>
<comment type="catalytic activity">
    <reaction evidence="8">
        <text>succinate + ATP + CoA = succinyl-CoA + ADP + phosphate</text>
        <dbReference type="Rhea" id="RHEA:17661"/>
        <dbReference type="ChEBI" id="CHEBI:30031"/>
        <dbReference type="ChEBI" id="CHEBI:30616"/>
        <dbReference type="ChEBI" id="CHEBI:43474"/>
        <dbReference type="ChEBI" id="CHEBI:57287"/>
        <dbReference type="ChEBI" id="CHEBI:57292"/>
        <dbReference type="ChEBI" id="CHEBI:456216"/>
        <dbReference type="EC" id="6.2.1.5"/>
    </reaction>
</comment>
<dbReference type="SUPFAM" id="SSF56059">
    <property type="entry name" value="Glutathione synthetase ATP-binding domain-like"/>
    <property type="match status" value="1"/>
</dbReference>
<dbReference type="FunFam" id="3.30.470.20:FF:000002">
    <property type="entry name" value="Succinate--CoA ligase [ADP-forming] subunit beta"/>
    <property type="match status" value="1"/>
</dbReference>
<keyword evidence="3 8" id="KW-0436">Ligase</keyword>
<dbReference type="InterPro" id="IPR005811">
    <property type="entry name" value="SUCC_ACL_C"/>
</dbReference>
<dbReference type="FunFam" id="3.30.1490.20:FF:000014">
    <property type="entry name" value="Succinate--CoA ligase [ADP-forming] subunit beta"/>
    <property type="match status" value="1"/>
</dbReference>
<dbReference type="NCBIfam" id="NF001913">
    <property type="entry name" value="PRK00696.1"/>
    <property type="match status" value="1"/>
</dbReference>
<feature type="binding site" evidence="8">
    <location>
        <position position="347"/>
    </location>
    <ligand>
        <name>Mg(2+)</name>
        <dbReference type="ChEBI" id="CHEBI:18420"/>
    </ligand>
</feature>
<dbReference type="STRING" id="1814289.SAMN05216410_1673"/>
<dbReference type="EC" id="6.2.1.5" evidence="8"/>
<sequence>MRSPQGRRLGIYEVGAYLRNLGLGARAVPPPGGMALSRTEVYLGCESVERSLATALEAGGRLLAAPSAKPWGDTVAYVADPAGNVCALAEPIGRLCRRQPGDCVVPDTLSGVPIRGSALVCKKVSRRRDTCVYRSTEGRSRVDLFEYQARDIFEKHGVPVLGGVVATTPEEARAAAEELGGGTVVVKAQVKVGGRGKAGGVKLAHTPDEAAEQAAQILGMDIKGHTVHRVMVAAGAKIAEEFYFSVLLDRSNRSYLAMASVEGGMEIEQLAVERPDALAKIPVDPIVGIDEAKAIEIAEAAGFADDIKAQVVDAFQKLWTVYKEEDATLVEVNPLVRTEDGQIVALDGKVTLDENAGFRHADHAELEDKAAADPLEAKAKENDLNYVKLDGSVGIIGNGAGLVMSTLDVVAYAGERHGGVKPANFLDIGGGASAEVMAAGLDVILGDAQVKSVFVNVFGGITACDAVANGIVGALKVLGAAATKPLVVRLDGNKVEEGRRILAEAAHPLVTLAETMDGGADKAAELANASA</sequence>
<dbReference type="InterPro" id="IPR016102">
    <property type="entry name" value="Succinyl-CoA_synth-like"/>
</dbReference>
<feature type="domain" description="ATP-grasp" evidence="9">
    <location>
        <begin position="150"/>
        <end position="383"/>
    </location>
</feature>